<reference evidence="1" key="1">
    <citation type="submission" date="2020-05" db="EMBL/GenBank/DDBJ databases">
        <title>Large-scale comparative analyses of tick genomes elucidate their genetic diversity and vector capacities.</title>
        <authorList>
            <person name="Jia N."/>
            <person name="Wang J."/>
            <person name="Shi W."/>
            <person name="Du L."/>
            <person name="Sun Y."/>
            <person name="Zhan W."/>
            <person name="Jiang J."/>
            <person name="Wang Q."/>
            <person name="Zhang B."/>
            <person name="Ji P."/>
            <person name="Sakyi L.B."/>
            <person name="Cui X."/>
            <person name="Yuan T."/>
            <person name="Jiang B."/>
            <person name="Yang W."/>
            <person name="Lam T.T.-Y."/>
            <person name="Chang Q."/>
            <person name="Ding S."/>
            <person name="Wang X."/>
            <person name="Zhu J."/>
            <person name="Ruan X."/>
            <person name="Zhao L."/>
            <person name="Wei J."/>
            <person name="Que T."/>
            <person name="Du C."/>
            <person name="Cheng J."/>
            <person name="Dai P."/>
            <person name="Han X."/>
            <person name="Huang E."/>
            <person name="Gao Y."/>
            <person name="Liu J."/>
            <person name="Shao H."/>
            <person name="Ye R."/>
            <person name="Li L."/>
            <person name="Wei W."/>
            <person name="Wang X."/>
            <person name="Wang C."/>
            <person name="Yang T."/>
            <person name="Huo Q."/>
            <person name="Li W."/>
            <person name="Guo W."/>
            <person name="Chen H."/>
            <person name="Zhou L."/>
            <person name="Ni X."/>
            <person name="Tian J."/>
            <person name="Zhou Y."/>
            <person name="Sheng Y."/>
            <person name="Liu T."/>
            <person name="Pan Y."/>
            <person name="Xia L."/>
            <person name="Li J."/>
            <person name="Zhao F."/>
            <person name="Cao W."/>
        </authorList>
    </citation>
    <scope>NUCLEOTIDE SEQUENCE</scope>
    <source>
        <strain evidence="1">Hyas-2018</strain>
    </source>
</reference>
<comment type="caution">
    <text evidence="1">The sequence shown here is derived from an EMBL/GenBank/DDBJ whole genome shotgun (WGS) entry which is preliminary data.</text>
</comment>
<dbReference type="Proteomes" id="UP000821845">
    <property type="component" value="Chromosome 8"/>
</dbReference>
<evidence type="ECO:0000313" key="1">
    <source>
        <dbReference type="EMBL" id="KAH6923390.1"/>
    </source>
</evidence>
<dbReference type="EMBL" id="CM023488">
    <property type="protein sequence ID" value="KAH6923390.1"/>
    <property type="molecule type" value="Genomic_DNA"/>
</dbReference>
<protein>
    <submittedName>
        <fullName evidence="1">Uncharacterized protein</fullName>
    </submittedName>
</protein>
<name>A0ACB7RMI0_HYAAI</name>
<accession>A0ACB7RMI0</accession>
<sequence>MASADGEVNAKGQPSEEPATFNRDKVYEPGSSAAAVRPPACPLHSLSIASALLWPQCLEPPEGVAWGPERKEETERHVIRDATT</sequence>
<evidence type="ECO:0000313" key="2">
    <source>
        <dbReference type="Proteomes" id="UP000821845"/>
    </source>
</evidence>
<proteinExistence type="predicted"/>
<organism evidence="1 2">
    <name type="scientific">Hyalomma asiaticum</name>
    <name type="common">Tick</name>
    <dbReference type="NCBI Taxonomy" id="266040"/>
    <lineage>
        <taxon>Eukaryota</taxon>
        <taxon>Metazoa</taxon>
        <taxon>Ecdysozoa</taxon>
        <taxon>Arthropoda</taxon>
        <taxon>Chelicerata</taxon>
        <taxon>Arachnida</taxon>
        <taxon>Acari</taxon>
        <taxon>Parasitiformes</taxon>
        <taxon>Ixodida</taxon>
        <taxon>Ixodoidea</taxon>
        <taxon>Ixodidae</taxon>
        <taxon>Hyalomminae</taxon>
        <taxon>Hyalomma</taxon>
    </lineage>
</organism>
<gene>
    <name evidence="1" type="ORF">HPB50_000931</name>
</gene>
<keyword evidence="2" id="KW-1185">Reference proteome</keyword>